<organism evidence="3 4">
    <name type="scientific">Ceratocystis lukuohia</name>
    <dbReference type="NCBI Taxonomy" id="2019550"/>
    <lineage>
        <taxon>Eukaryota</taxon>
        <taxon>Fungi</taxon>
        <taxon>Dikarya</taxon>
        <taxon>Ascomycota</taxon>
        <taxon>Pezizomycotina</taxon>
        <taxon>Sordariomycetes</taxon>
        <taxon>Hypocreomycetidae</taxon>
        <taxon>Microascales</taxon>
        <taxon>Ceratocystidaceae</taxon>
        <taxon>Ceratocystis</taxon>
    </lineage>
</organism>
<comment type="caution">
    <text evidence="3">The sequence shown here is derived from an EMBL/GenBank/DDBJ whole genome shotgun (WGS) entry which is preliminary data.</text>
</comment>
<dbReference type="PANTHER" id="PTHR13593:SF113">
    <property type="entry name" value="SI:DKEY-266F7.9"/>
    <property type="match status" value="1"/>
</dbReference>
<dbReference type="Proteomes" id="UP001610728">
    <property type="component" value="Unassembled WGS sequence"/>
</dbReference>
<dbReference type="InterPro" id="IPR051057">
    <property type="entry name" value="PI-PLC_domain"/>
</dbReference>
<dbReference type="EMBL" id="JABSNW010000008">
    <property type="protein sequence ID" value="KAL2885233.1"/>
    <property type="molecule type" value="Genomic_DNA"/>
</dbReference>
<evidence type="ECO:0000256" key="1">
    <source>
        <dbReference type="SAM" id="SignalP"/>
    </source>
</evidence>
<dbReference type="GeneID" id="98120919"/>
<sequence>MRFSIFATLAFLASCRAVEYEGFNDDWSFNLYSAENTEWMSSLDDFIPLSMLSIPGTHNSMTYNLDHPRLQGQNVPLEDQLIAGIRYFDISCHALDYDLVVYHGLSSTCIRFQDVMNTIFTFLDHHPLETVVLRIQKHYPLESSEAFLRILERCLSPGSDSGDRAVNRLFSKGDAGITDIPTLGEVRGKVFILQDFKTRVPGRYGLPWSSSKVSVYNFKVTIKTLLLGLKWHFVKSFIKSIPDHKKLSITHTTASVGVRPIEIAAGSDSSKGMNARLGAFLKKKNESEKPFSSSDRVGIIAMDYPGKKIVEQILELNNHYRVPRPI</sequence>
<dbReference type="InterPro" id="IPR017946">
    <property type="entry name" value="PLC-like_Pdiesterase_TIM-brl"/>
</dbReference>
<dbReference type="SMART" id="SM00148">
    <property type="entry name" value="PLCXc"/>
    <property type="match status" value="1"/>
</dbReference>
<feature type="chain" id="PRO_5045595745" evidence="1">
    <location>
        <begin position="18"/>
        <end position="326"/>
    </location>
</feature>
<dbReference type="PANTHER" id="PTHR13593">
    <property type="match status" value="1"/>
</dbReference>
<dbReference type="Gene3D" id="3.20.20.190">
    <property type="entry name" value="Phosphatidylinositol (PI) phosphodiesterase"/>
    <property type="match status" value="1"/>
</dbReference>
<accession>A0ABR4MAC7</accession>
<gene>
    <name evidence="3" type="ORF">HOO65_080183</name>
</gene>
<name>A0ABR4MAC7_9PEZI</name>
<feature type="domain" description="Phosphatidylinositol-specific phospholipase C X" evidence="2">
    <location>
        <begin position="43"/>
        <end position="195"/>
    </location>
</feature>
<feature type="signal peptide" evidence="1">
    <location>
        <begin position="1"/>
        <end position="17"/>
    </location>
</feature>
<protein>
    <submittedName>
        <fullName evidence="3">1-phosphatidylinositol phosphodiesterase</fullName>
    </submittedName>
</protein>
<keyword evidence="1" id="KW-0732">Signal</keyword>
<reference evidence="3 4" key="1">
    <citation type="submission" date="2020-05" db="EMBL/GenBank/DDBJ databases">
        <title>Ceratocystis lukuohia genome.</title>
        <authorList>
            <person name="Harrington T.C."/>
            <person name="Kim K."/>
            <person name="Mayers C.G."/>
        </authorList>
    </citation>
    <scope>NUCLEOTIDE SEQUENCE [LARGE SCALE GENOMIC DNA]</scope>
    <source>
        <strain evidence="3 4">C4212</strain>
    </source>
</reference>
<dbReference type="InterPro" id="IPR000909">
    <property type="entry name" value="PLipase_C_PInositol-sp_X_dom"/>
</dbReference>
<dbReference type="PROSITE" id="PS51257">
    <property type="entry name" value="PROKAR_LIPOPROTEIN"/>
    <property type="match status" value="1"/>
</dbReference>
<evidence type="ECO:0000313" key="3">
    <source>
        <dbReference type="EMBL" id="KAL2885233.1"/>
    </source>
</evidence>
<evidence type="ECO:0000259" key="2">
    <source>
        <dbReference type="SMART" id="SM00148"/>
    </source>
</evidence>
<proteinExistence type="predicted"/>
<dbReference type="RefSeq" id="XP_070856413.1">
    <property type="nucleotide sequence ID" value="XM_071001500.1"/>
</dbReference>
<dbReference type="SUPFAM" id="SSF51695">
    <property type="entry name" value="PLC-like phosphodiesterases"/>
    <property type="match status" value="1"/>
</dbReference>
<dbReference type="Pfam" id="PF00388">
    <property type="entry name" value="PI-PLC-X"/>
    <property type="match status" value="1"/>
</dbReference>
<keyword evidence="4" id="KW-1185">Reference proteome</keyword>
<evidence type="ECO:0000313" key="4">
    <source>
        <dbReference type="Proteomes" id="UP001610728"/>
    </source>
</evidence>
<dbReference type="PROSITE" id="PS50007">
    <property type="entry name" value="PIPLC_X_DOMAIN"/>
    <property type="match status" value="1"/>
</dbReference>